<keyword evidence="2" id="KW-1185">Reference proteome</keyword>
<evidence type="ECO:0000313" key="1">
    <source>
        <dbReference type="EMBL" id="KAI4463206.1"/>
    </source>
</evidence>
<evidence type="ECO:0000313" key="2">
    <source>
        <dbReference type="Proteomes" id="UP001056778"/>
    </source>
</evidence>
<organism evidence="1 2">
    <name type="scientific">Holotrichia oblita</name>
    <name type="common">Chafer beetle</name>
    <dbReference type="NCBI Taxonomy" id="644536"/>
    <lineage>
        <taxon>Eukaryota</taxon>
        <taxon>Metazoa</taxon>
        <taxon>Ecdysozoa</taxon>
        <taxon>Arthropoda</taxon>
        <taxon>Hexapoda</taxon>
        <taxon>Insecta</taxon>
        <taxon>Pterygota</taxon>
        <taxon>Neoptera</taxon>
        <taxon>Endopterygota</taxon>
        <taxon>Coleoptera</taxon>
        <taxon>Polyphaga</taxon>
        <taxon>Scarabaeiformia</taxon>
        <taxon>Scarabaeidae</taxon>
        <taxon>Melolonthinae</taxon>
        <taxon>Holotrichia</taxon>
    </lineage>
</organism>
<gene>
    <name evidence="1" type="ORF">MML48_4g00012431</name>
</gene>
<accession>A0ACB9T8R2</accession>
<dbReference type="Proteomes" id="UP001056778">
    <property type="component" value="Chromosome 4"/>
</dbReference>
<dbReference type="EMBL" id="CM043018">
    <property type="protein sequence ID" value="KAI4463206.1"/>
    <property type="molecule type" value="Genomic_DNA"/>
</dbReference>
<protein>
    <submittedName>
        <fullName evidence="1">Thap domain-containing protein 9</fullName>
    </submittedName>
</protein>
<name>A0ACB9T8R2_HOLOL</name>
<proteinExistence type="predicted"/>
<sequence>MCKKSNKDCKMHRWPHLDEELYNCWLTRIGNPKLQDMDPKQVNKNYRVCDIHFSNFCKVDSSHKTGRSGLIARSTPTLFLPGFNETPTPENSVLKYVTATEAHEESSLSAGTSIQQDSVNSPDVEMHFPRSDFAPRKQGRGNSPFDLICGLDLHSELSECSTPKRKRSLPLAGNRSPTLGVTPKSRKAVLDTVCDYVICALDLRKRSSFLKTVGVTRKQQLTPKSRKLYHIATALQRTARRLDYENIDLKQRVELADNFIKSEEFMHTVVNDVAAKFIISQIKLQKIKPRGRRFTLDDKLLALSIMKQSPKGYRFLQKVFALPARKTLNKLLHQVPFYCGINGSIVNSLKRISSKLKDTDKLCTIIFDEMSLTAGLSYNSNTDSIDGFEDCGLSKRPVFADHAMVFMARGICRKWKRPIAYYFSEGGMKAADLERNLKVVIEAVTSAGLNVVAVVGDQLSTNRSVFNKLKEKTNAECIRRNVENRYEGFIIDNREIYNAKFKWKEDRIQVASWKDILQFYEVSVCLALLYSSFTQLTYDQIYLLVMFIQTFALRELVDTGDYDTKMCYKLTDGHVYATHMKKMKVSVAAQIFSHSLSASMRALARLGAASLPKSCVDTADFLLFLDKLFDSVNGSAIKPPFGKGLYCAITKDSEHLEFWHRALPVLQSIVYLGKGKEFVPPSVSNWITTIRGLMYIWGNLSNSLTFLCPRNFNQDPVENFFGSIRSHGARNVNPTPSFFAASFKSILVNNFMSAHSPGSNCEEDNSEGALDNLRSFLERNVEEAEESATRVDIPTEVCEMEMPEADSIVRNVHAYIAGYMVRKLRKNTNRCTMCISYLSSKEASPDHILIEAREYAPSKLYRANSMFMKTFTQSLHILSNLLPKICYKPNIKQSCKLALQSVVHFPEICDVHNLKDIFTKNVVDFFVHTWIKNINRTLKGLDSKKYLLSNIRNVIAKRAHARYIKYRTRNTKIQQLKKLQT</sequence>
<comment type="caution">
    <text evidence="1">The sequence shown here is derived from an EMBL/GenBank/DDBJ whole genome shotgun (WGS) entry which is preliminary data.</text>
</comment>
<reference evidence="1" key="1">
    <citation type="submission" date="2022-04" db="EMBL/GenBank/DDBJ databases">
        <title>Chromosome-scale genome assembly of Holotrichia oblita Faldermann.</title>
        <authorList>
            <person name="Rongchong L."/>
        </authorList>
    </citation>
    <scope>NUCLEOTIDE SEQUENCE</scope>
    <source>
        <strain evidence="1">81SQS9</strain>
    </source>
</reference>